<dbReference type="Proteomes" id="UP000256257">
    <property type="component" value="Unassembled WGS sequence"/>
</dbReference>
<dbReference type="GO" id="GO:0016740">
    <property type="term" value="F:transferase activity"/>
    <property type="evidence" value="ECO:0007669"/>
    <property type="project" value="UniProtKB-KW"/>
</dbReference>
<dbReference type="RefSeq" id="WP_115926819.1">
    <property type="nucleotide sequence ID" value="NZ_QNVV01000002.1"/>
</dbReference>
<dbReference type="AlphaFoldDB" id="A0A3D9B7D1"/>
<protein>
    <submittedName>
        <fullName evidence="2">Polysaccharide pyruvyl transferase</fullName>
    </submittedName>
</protein>
<proteinExistence type="predicted"/>
<dbReference type="EMBL" id="QNVV01000002">
    <property type="protein sequence ID" value="REC49610.1"/>
    <property type="molecule type" value="Genomic_DNA"/>
</dbReference>
<dbReference type="OrthoDB" id="9807674at2"/>
<keyword evidence="2" id="KW-0808">Transferase</keyword>
<evidence type="ECO:0000313" key="2">
    <source>
        <dbReference type="EMBL" id="REC49610.1"/>
    </source>
</evidence>
<dbReference type="Pfam" id="PF04230">
    <property type="entry name" value="PS_pyruv_trans"/>
    <property type="match status" value="1"/>
</dbReference>
<gene>
    <name evidence="2" type="ORF">DRF67_03850</name>
</gene>
<keyword evidence="3" id="KW-1185">Reference proteome</keyword>
<feature type="domain" description="Polysaccharide pyruvyl transferase" evidence="1">
    <location>
        <begin position="35"/>
        <end position="307"/>
    </location>
</feature>
<evidence type="ECO:0000313" key="3">
    <source>
        <dbReference type="Proteomes" id="UP000256257"/>
    </source>
</evidence>
<sequence>MNKERIENLRAVVRKVLNQNIDGDYVLLDVPNHSNIGDTLIWEGELKYLEELKYKCLYTSNIFTYDSKKVPKNAIILLHGGGNFGDVWSMNQKYRNQVITDFPNNKIIIFPQTLHYHNEQNAINDSKLYKKHPNLIICTRDQVSLEIAQKYFPSNNIYMLPDMAFFNDFSEFVSTSKTNKTLLLERMDKELGNVALLQKQLETLHKSETKIEVKDWPGFYKQGTLQQKADNLYNFAEIVGSKILLKSPLKFLVNDAHGLRGKRYKERRIKTGIKFINHYDVVYSTRLHGFILAVLLNKKVFIFDNSYGKNKNFFETWLKDFENVKLISK</sequence>
<dbReference type="InterPro" id="IPR007345">
    <property type="entry name" value="Polysacch_pyruvyl_Trfase"/>
</dbReference>
<evidence type="ECO:0000259" key="1">
    <source>
        <dbReference type="Pfam" id="PF04230"/>
    </source>
</evidence>
<name>A0A3D9B7D1_9FLAO</name>
<comment type="caution">
    <text evidence="2">The sequence shown here is derived from an EMBL/GenBank/DDBJ whole genome shotgun (WGS) entry which is preliminary data.</text>
</comment>
<organism evidence="2 3">
    <name type="scientific">Chryseobacterium pennipullorum</name>
    <dbReference type="NCBI Taxonomy" id="2258963"/>
    <lineage>
        <taxon>Bacteria</taxon>
        <taxon>Pseudomonadati</taxon>
        <taxon>Bacteroidota</taxon>
        <taxon>Flavobacteriia</taxon>
        <taxon>Flavobacteriales</taxon>
        <taxon>Weeksellaceae</taxon>
        <taxon>Chryseobacterium group</taxon>
        <taxon>Chryseobacterium</taxon>
    </lineage>
</organism>
<accession>A0A3D9B7D1</accession>
<reference evidence="2 3" key="1">
    <citation type="submission" date="2018-06" db="EMBL/GenBank/DDBJ databases">
        <title>Novel Chryseobacterium species.</title>
        <authorList>
            <person name="Newman J."/>
            <person name="Hugo C."/>
            <person name="Oosthuizen L."/>
            <person name="Charimba G."/>
        </authorList>
    </citation>
    <scope>NUCLEOTIDE SEQUENCE [LARGE SCALE GENOMIC DNA]</scope>
    <source>
        <strain evidence="2 3">7_F195</strain>
    </source>
</reference>